<comment type="pathway">
    <text evidence="7">Carbohydrate biosynthesis; dTDP-L-rhamnose biosynthesis.</text>
</comment>
<dbReference type="Pfam" id="PF00908">
    <property type="entry name" value="dTDP_sugar_isom"/>
    <property type="match status" value="1"/>
</dbReference>
<dbReference type="InterPro" id="IPR014710">
    <property type="entry name" value="RmlC-like_jellyroll"/>
</dbReference>
<evidence type="ECO:0000256" key="4">
    <source>
        <dbReference type="ARBA" id="ARBA00019595"/>
    </source>
</evidence>
<dbReference type="PANTHER" id="PTHR21047">
    <property type="entry name" value="DTDP-6-DEOXY-D-GLUCOSE-3,5 EPIMERASE"/>
    <property type="match status" value="1"/>
</dbReference>
<dbReference type="InterPro" id="IPR000888">
    <property type="entry name" value="RmlC-like"/>
</dbReference>
<dbReference type="STRING" id="1317125.SAMN05444128_1480"/>
<dbReference type="SUPFAM" id="SSF51182">
    <property type="entry name" value="RmlC-like cupins"/>
    <property type="match status" value="1"/>
</dbReference>
<name>A0A1R3X2U9_9BACT</name>
<evidence type="ECO:0000256" key="1">
    <source>
        <dbReference type="ARBA" id="ARBA00001298"/>
    </source>
</evidence>
<dbReference type="CDD" id="cd00438">
    <property type="entry name" value="cupin_RmlC"/>
    <property type="match status" value="1"/>
</dbReference>
<evidence type="ECO:0000313" key="8">
    <source>
        <dbReference type="EMBL" id="SIT85030.1"/>
    </source>
</evidence>
<evidence type="ECO:0000256" key="6">
    <source>
        <dbReference type="PIRSR" id="PIRSR600888-3"/>
    </source>
</evidence>
<dbReference type="InterPro" id="IPR011051">
    <property type="entry name" value="RmlC_Cupin_sf"/>
</dbReference>
<keyword evidence="9" id="KW-1185">Reference proteome</keyword>
<dbReference type="EMBL" id="FTPP01000001">
    <property type="protein sequence ID" value="SIT85030.1"/>
    <property type="molecule type" value="Genomic_DNA"/>
</dbReference>
<dbReference type="AlphaFoldDB" id="A0A1R3X2U9"/>
<sequence>MNEEHLQSLAWQVFSNTTHHMIFTETKLKGAYIIDIKKLEDERGFFGRAYCQKEFEEHGLNTNLVQANVSYNYKKGTLRGMHMQLAPHAETKLVRCTRGAIFDVIIDLRPDSETYKQWIGVELTADNYRMLYVPEGFAHGYMTLEDNSDVMYQVTAFYAAGAERGHRWNDPAFNIQWPMEPVVISEKDQQHPLLETVMEQSGIA</sequence>
<dbReference type="GO" id="GO:0008830">
    <property type="term" value="F:dTDP-4-dehydrorhamnose 3,5-epimerase activity"/>
    <property type="evidence" value="ECO:0007669"/>
    <property type="project" value="UniProtKB-UniRule"/>
</dbReference>
<dbReference type="GO" id="GO:0000271">
    <property type="term" value="P:polysaccharide biosynthetic process"/>
    <property type="evidence" value="ECO:0007669"/>
    <property type="project" value="TreeGrafter"/>
</dbReference>
<dbReference type="UniPathway" id="UPA00124"/>
<organism evidence="8 9">
    <name type="scientific">Pontibacter indicus</name>
    <dbReference type="NCBI Taxonomy" id="1317125"/>
    <lineage>
        <taxon>Bacteria</taxon>
        <taxon>Pseudomonadati</taxon>
        <taxon>Bacteroidota</taxon>
        <taxon>Cytophagia</taxon>
        <taxon>Cytophagales</taxon>
        <taxon>Hymenobacteraceae</taxon>
        <taxon>Pontibacter</taxon>
    </lineage>
</organism>
<reference evidence="9" key="1">
    <citation type="submission" date="2017-01" db="EMBL/GenBank/DDBJ databases">
        <authorList>
            <person name="Varghese N."/>
            <person name="Submissions S."/>
        </authorList>
    </citation>
    <scope>NUCLEOTIDE SEQUENCE [LARGE SCALE GENOMIC DNA]</scope>
    <source>
        <strain evidence="9">LP100</strain>
    </source>
</reference>
<comment type="subunit">
    <text evidence="7">Homodimer.</text>
</comment>
<keyword evidence="7" id="KW-0413">Isomerase</keyword>
<protein>
    <recommendedName>
        <fullName evidence="4 7">dTDP-4-dehydrorhamnose 3,5-epimerase</fullName>
        <ecNumber evidence="3 7">5.1.3.13</ecNumber>
    </recommendedName>
    <alternativeName>
        <fullName evidence="7">Thymidine diphospho-4-keto-rhamnose 3,5-epimerase</fullName>
    </alternativeName>
</protein>
<dbReference type="Proteomes" id="UP000187181">
    <property type="component" value="Unassembled WGS sequence"/>
</dbReference>
<dbReference type="NCBIfam" id="TIGR01221">
    <property type="entry name" value="rmlC"/>
    <property type="match status" value="1"/>
</dbReference>
<gene>
    <name evidence="8" type="ORF">SAMN05444128_1480</name>
</gene>
<dbReference type="PANTHER" id="PTHR21047:SF2">
    <property type="entry name" value="THYMIDINE DIPHOSPHO-4-KETO-RHAMNOSE 3,5-EPIMERASE"/>
    <property type="match status" value="1"/>
</dbReference>
<comment type="catalytic activity">
    <reaction evidence="1 7">
        <text>dTDP-4-dehydro-6-deoxy-alpha-D-glucose = dTDP-4-dehydro-beta-L-rhamnose</text>
        <dbReference type="Rhea" id="RHEA:16969"/>
        <dbReference type="ChEBI" id="CHEBI:57649"/>
        <dbReference type="ChEBI" id="CHEBI:62830"/>
        <dbReference type="EC" id="5.1.3.13"/>
    </reaction>
</comment>
<evidence type="ECO:0000256" key="3">
    <source>
        <dbReference type="ARBA" id="ARBA00012098"/>
    </source>
</evidence>
<feature type="active site" description="Proton acceptor" evidence="5">
    <location>
        <position position="82"/>
    </location>
</feature>
<comment type="function">
    <text evidence="2 7">Catalyzes the epimerization of the C3' and C5'positions of dTDP-6-deoxy-D-xylo-4-hexulose, forming dTDP-6-deoxy-L-lyxo-4-hexulose.</text>
</comment>
<evidence type="ECO:0000313" key="9">
    <source>
        <dbReference type="Proteomes" id="UP000187181"/>
    </source>
</evidence>
<feature type="active site" description="Proton donor" evidence="5">
    <location>
        <position position="152"/>
    </location>
</feature>
<evidence type="ECO:0000256" key="5">
    <source>
        <dbReference type="PIRSR" id="PIRSR600888-1"/>
    </source>
</evidence>
<dbReference type="Gene3D" id="2.60.120.10">
    <property type="entry name" value="Jelly Rolls"/>
    <property type="match status" value="1"/>
</dbReference>
<feature type="site" description="Participates in a stacking interaction with the thymidine ring of dTDP-4-oxo-6-deoxyglucose" evidence="6">
    <location>
        <position position="158"/>
    </location>
</feature>
<evidence type="ECO:0000256" key="7">
    <source>
        <dbReference type="RuleBase" id="RU364069"/>
    </source>
</evidence>
<evidence type="ECO:0000256" key="2">
    <source>
        <dbReference type="ARBA" id="ARBA00001997"/>
    </source>
</evidence>
<dbReference type="GO" id="GO:0005829">
    <property type="term" value="C:cytosol"/>
    <property type="evidence" value="ECO:0007669"/>
    <property type="project" value="TreeGrafter"/>
</dbReference>
<comment type="similarity">
    <text evidence="7">Belongs to the dTDP-4-dehydrorhamnose 3,5-epimerase family.</text>
</comment>
<dbReference type="GO" id="GO:0019305">
    <property type="term" value="P:dTDP-rhamnose biosynthetic process"/>
    <property type="evidence" value="ECO:0007669"/>
    <property type="project" value="UniProtKB-UniRule"/>
</dbReference>
<dbReference type="EC" id="5.1.3.13" evidence="3 7"/>
<accession>A0A1R3X2U9</accession>
<proteinExistence type="inferred from homology"/>